<name>A0A7G5N141_9FIRM</name>
<evidence type="ECO:0000313" key="2">
    <source>
        <dbReference type="Proteomes" id="UP000515789"/>
    </source>
</evidence>
<dbReference type="EMBL" id="CP039126">
    <property type="protein sequence ID" value="QMW80584.1"/>
    <property type="molecule type" value="Genomic_DNA"/>
</dbReference>
<accession>A0A7G5N141</accession>
<dbReference type="GeneID" id="75053959"/>
<protein>
    <submittedName>
        <fullName evidence="1">Uncharacterized protein</fullName>
    </submittedName>
</protein>
<reference evidence="1 2" key="1">
    <citation type="submission" date="2019-04" db="EMBL/GenBank/DDBJ databases">
        <authorList>
            <person name="Schori C."/>
            <person name="Ahrens C."/>
        </authorList>
    </citation>
    <scope>NUCLEOTIDE SEQUENCE [LARGE SCALE GENOMIC DNA]</scope>
    <source>
        <strain evidence="1 2">DSM 2950</strain>
    </source>
</reference>
<gene>
    <name evidence="1" type="ORF">E5259_24990</name>
</gene>
<dbReference type="Proteomes" id="UP000515789">
    <property type="component" value="Chromosome"/>
</dbReference>
<dbReference type="RefSeq" id="WP_018595193.1">
    <property type="nucleotide sequence ID" value="NZ_CABLBP010000020.1"/>
</dbReference>
<dbReference type="AlphaFoldDB" id="A0A7G5N141"/>
<sequence>MQVRLIEEEKINKMLKIVKELSQSSSTEDNIKAVVLGWCLEDLELMDKPEDKTVPPATKLNGTIDKTIQDYYTEKQGEMSMTGTIAQFLIKTWVNSNFGFGTMRIEFLGDEKAKITDKCGDSMFVIYDKERKEVHLQVEPEEF</sequence>
<organism evidence="1 2">
    <name type="scientific">Blautia producta</name>
    <dbReference type="NCBI Taxonomy" id="33035"/>
    <lineage>
        <taxon>Bacteria</taxon>
        <taxon>Bacillati</taxon>
        <taxon>Bacillota</taxon>
        <taxon>Clostridia</taxon>
        <taxon>Lachnospirales</taxon>
        <taxon>Lachnospiraceae</taxon>
        <taxon>Blautia</taxon>
    </lineage>
</organism>
<evidence type="ECO:0000313" key="1">
    <source>
        <dbReference type="EMBL" id="QMW80584.1"/>
    </source>
</evidence>
<proteinExistence type="predicted"/>